<gene>
    <name evidence="9" type="ORF">G5C65_23915</name>
</gene>
<proteinExistence type="inferred from homology"/>
<dbReference type="InterPro" id="IPR013324">
    <property type="entry name" value="RNA_pol_sigma_r3/r4-like"/>
</dbReference>
<accession>A0A6G4X2H6</accession>
<dbReference type="Proteomes" id="UP000477722">
    <property type="component" value="Unassembled WGS sequence"/>
</dbReference>
<evidence type="ECO:0000256" key="1">
    <source>
        <dbReference type="ARBA" id="ARBA00010641"/>
    </source>
</evidence>
<dbReference type="InterPro" id="IPR036388">
    <property type="entry name" value="WH-like_DNA-bd_sf"/>
</dbReference>
<evidence type="ECO:0000259" key="8">
    <source>
        <dbReference type="Pfam" id="PF04545"/>
    </source>
</evidence>
<dbReference type="AlphaFoldDB" id="A0A6G4X2H6"/>
<evidence type="ECO:0000256" key="4">
    <source>
        <dbReference type="ARBA" id="ARBA00023125"/>
    </source>
</evidence>
<feature type="domain" description="RNA polymerase sigma-70 region 2" evidence="7">
    <location>
        <begin position="4"/>
        <end position="70"/>
    </location>
</feature>
<dbReference type="SUPFAM" id="SSF88659">
    <property type="entry name" value="Sigma3 and sigma4 domains of RNA polymerase sigma factors"/>
    <property type="match status" value="1"/>
</dbReference>
<dbReference type="Gene3D" id="1.10.10.10">
    <property type="entry name" value="Winged helix-like DNA-binding domain superfamily/Winged helix DNA-binding domain"/>
    <property type="match status" value="1"/>
</dbReference>
<keyword evidence="2" id="KW-0805">Transcription regulation</keyword>
<keyword evidence="3" id="KW-0731">Sigma factor</keyword>
<feature type="domain" description="RNA polymerase sigma-70 region 4" evidence="8">
    <location>
        <begin position="104"/>
        <end position="152"/>
    </location>
</feature>
<protein>
    <submittedName>
        <fullName evidence="9">Sigma-70 family RNA polymerase sigma factor</fullName>
    </submittedName>
</protein>
<dbReference type="PANTHER" id="PTHR43133">
    <property type="entry name" value="RNA POLYMERASE ECF-TYPE SIGMA FACTO"/>
    <property type="match status" value="1"/>
</dbReference>
<dbReference type="PANTHER" id="PTHR43133:SF52">
    <property type="entry name" value="ECF RNA POLYMERASE SIGMA FACTOR SIGL"/>
    <property type="match status" value="1"/>
</dbReference>
<dbReference type="InterPro" id="IPR007630">
    <property type="entry name" value="RNA_pol_sigma70_r4"/>
</dbReference>
<dbReference type="NCBIfam" id="TIGR02937">
    <property type="entry name" value="sigma70-ECF"/>
    <property type="match status" value="1"/>
</dbReference>
<comment type="similarity">
    <text evidence="1">Belongs to the sigma-70 factor family. ECF subfamily.</text>
</comment>
<feature type="compositionally biased region" description="Low complexity" evidence="6">
    <location>
        <begin position="178"/>
        <end position="193"/>
    </location>
</feature>
<dbReference type="Pfam" id="PF04542">
    <property type="entry name" value="Sigma70_r2"/>
    <property type="match status" value="1"/>
</dbReference>
<dbReference type="GO" id="GO:0006352">
    <property type="term" value="P:DNA-templated transcription initiation"/>
    <property type="evidence" value="ECO:0007669"/>
    <property type="project" value="InterPro"/>
</dbReference>
<evidence type="ECO:0000313" key="10">
    <source>
        <dbReference type="Proteomes" id="UP000477722"/>
    </source>
</evidence>
<evidence type="ECO:0000256" key="3">
    <source>
        <dbReference type="ARBA" id="ARBA00023082"/>
    </source>
</evidence>
<dbReference type="InterPro" id="IPR007627">
    <property type="entry name" value="RNA_pol_sigma70_r2"/>
</dbReference>
<dbReference type="Pfam" id="PF04545">
    <property type="entry name" value="Sigma70_r4"/>
    <property type="match status" value="1"/>
</dbReference>
<organism evidence="9 10">
    <name type="scientific">Streptomyces boncukensis</name>
    <dbReference type="NCBI Taxonomy" id="2711219"/>
    <lineage>
        <taxon>Bacteria</taxon>
        <taxon>Bacillati</taxon>
        <taxon>Actinomycetota</taxon>
        <taxon>Actinomycetes</taxon>
        <taxon>Kitasatosporales</taxon>
        <taxon>Streptomycetaceae</taxon>
        <taxon>Streptomyces</taxon>
    </lineage>
</organism>
<dbReference type="GO" id="GO:0003677">
    <property type="term" value="F:DNA binding"/>
    <property type="evidence" value="ECO:0007669"/>
    <property type="project" value="UniProtKB-KW"/>
</dbReference>
<evidence type="ECO:0000313" key="9">
    <source>
        <dbReference type="EMBL" id="NGO71342.1"/>
    </source>
</evidence>
<reference evidence="9 10" key="1">
    <citation type="submission" date="2020-02" db="EMBL/GenBank/DDBJ databases">
        <title>Whole-genome analyses of novel actinobacteria.</title>
        <authorList>
            <person name="Sahin N."/>
            <person name="Tatar D."/>
        </authorList>
    </citation>
    <scope>NUCLEOTIDE SEQUENCE [LARGE SCALE GENOMIC DNA]</scope>
    <source>
        <strain evidence="9 10">SB3404</strain>
    </source>
</reference>
<evidence type="ECO:0000256" key="6">
    <source>
        <dbReference type="SAM" id="MobiDB-lite"/>
    </source>
</evidence>
<sequence>MRALYEEQVGPLYSYVVRLLGGDRYRAEDVVQEALLRCWRTQDLASERRLQPWLFTVARNLVVDDYRSRKARPREVDGTEWLADLLTSPDHADALLSSMALREAFQHLSTDHREALYETFFSDRTMREAGQVLGVPTGTVKSRVHHAIRALRLAMDVPRPTSAPARDGRGPEPGPGPMAGRPLQGCRPASGRPGTPPAPRGRPAGRSGRR</sequence>
<keyword evidence="10" id="KW-1185">Reference proteome</keyword>
<dbReference type="EMBL" id="JAAKZZ010000291">
    <property type="protein sequence ID" value="NGO71342.1"/>
    <property type="molecule type" value="Genomic_DNA"/>
</dbReference>
<evidence type="ECO:0000256" key="5">
    <source>
        <dbReference type="ARBA" id="ARBA00023163"/>
    </source>
</evidence>
<evidence type="ECO:0000256" key="2">
    <source>
        <dbReference type="ARBA" id="ARBA00023015"/>
    </source>
</evidence>
<dbReference type="Gene3D" id="1.10.1740.10">
    <property type="match status" value="1"/>
</dbReference>
<dbReference type="GO" id="GO:0016987">
    <property type="term" value="F:sigma factor activity"/>
    <property type="evidence" value="ECO:0007669"/>
    <property type="project" value="UniProtKB-KW"/>
</dbReference>
<feature type="region of interest" description="Disordered" evidence="6">
    <location>
        <begin position="155"/>
        <end position="210"/>
    </location>
</feature>
<feature type="compositionally biased region" description="Low complexity" evidence="6">
    <location>
        <begin position="201"/>
        <end position="210"/>
    </location>
</feature>
<keyword evidence="5" id="KW-0804">Transcription</keyword>
<comment type="caution">
    <text evidence="9">The sequence shown here is derived from an EMBL/GenBank/DDBJ whole genome shotgun (WGS) entry which is preliminary data.</text>
</comment>
<dbReference type="InterPro" id="IPR013325">
    <property type="entry name" value="RNA_pol_sigma_r2"/>
</dbReference>
<dbReference type="SUPFAM" id="SSF88946">
    <property type="entry name" value="Sigma2 domain of RNA polymerase sigma factors"/>
    <property type="match status" value="1"/>
</dbReference>
<evidence type="ECO:0000259" key="7">
    <source>
        <dbReference type="Pfam" id="PF04542"/>
    </source>
</evidence>
<name>A0A6G4X2H6_9ACTN</name>
<keyword evidence="4" id="KW-0238">DNA-binding</keyword>
<dbReference type="InterPro" id="IPR039425">
    <property type="entry name" value="RNA_pol_sigma-70-like"/>
</dbReference>
<dbReference type="InterPro" id="IPR014284">
    <property type="entry name" value="RNA_pol_sigma-70_dom"/>
</dbReference>
<dbReference type="CDD" id="cd06171">
    <property type="entry name" value="Sigma70_r4"/>
    <property type="match status" value="1"/>
</dbReference>